<dbReference type="Proteomes" id="UP000663852">
    <property type="component" value="Unassembled WGS sequence"/>
</dbReference>
<evidence type="ECO:0000313" key="2">
    <source>
        <dbReference type="Proteomes" id="UP000663852"/>
    </source>
</evidence>
<dbReference type="AlphaFoldDB" id="A0A814D6I6"/>
<evidence type="ECO:0000313" key="1">
    <source>
        <dbReference type="EMBL" id="CAF0949546.1"/>
    </source>
</evidence>
<organism evidence="1 2">
    <name type="scientific">Adineta ricciae</name>
    <name type="common">Rotifer</name>
    <dbReference type="NCBI Taxonomy" id="249248"/>
    <lineage>
        <taxon>Eukaryota</taxon>
        <taxon>Metazoa</taxon>
        <taxon>Spiralia</taxon>
        <taxon>Gnathifera</taxon>
        <taxon>Rotifera</taxon>
        <taxon>Eurotatoria</taxon>
        <taxon>Bdelloidea</taxon>
        <taxon>Adinetida</taxon>
        <taxon>Adinetidae</taxon>
        <taxon>Adineta</taxon>
    </lineage>
</organism>
<proteinExistence type="predicted"/>
<comment type="caution">
    <text evidence="1">The sequence shown here is derived from an EMBL/GenBank/DDBJ whole genome shotgun (WGS) entry which is preliminary data.</text>
</comment>
<dbReference type="EMBL" id="CAJNOJ010000046">
    <property type="protein sequence ID" value="CAF0949546.1"/>
    <property type="molecule type" value="Genomic_DNA"/>
</dbReference>
<gene>
    <name evidence="1" type="ORF">EDS130_LOCUS12261</name>
</gene>
<protein>
    <submittedName>
        <fullName evidence="1">Uncharacterized protein</fullName>
    </submittedName>
</protein>
<name>A0A814D6I6_ADIRI</name>
<sequence length="293" mass="34999">MSSCLTPHPSRLIERLNVSILTIKWIRKNCFIFENILFDEDDNLERFSVNLNRYQAKFNRIFPLTSQVKTRSEYLTKLLYELECLTIRCSVWLKNNSTKAIRSRLKHFGKRLDMFIHWKENAQKMNVSRKFSTEFSIFQTNYQQFCVQMDNIQREYLNLFFESIELFAKIIPTENPEAFRFSRQNIDKSLNEWKEQNRFHIPWLPDEHQQPKETDIEIKVIDNSAGDHEAKYVHKSNLSWSFIAPEKEEELPIVRPAHSQVSPVIKSVPINRVRLAIEAIERNTKTFPRERKS</sequence>
<dbReference type="OrthoDB" id="10001284at2759"/>
<accession>A0A814D6I6</accession>
<reference evidence="1" key="1">
    <citation type="submission" date="2021-02" db="EMBL/GenBank/DDBJ databases">
        <authorList>
            <person name="Nowell W R."/>
        </authorList>
    </citation>
    <scope>NUCLEOTIDE SEQUENCE</scope>
</reference>